<evidence type="ECO:0000313" key="2">
    <source>
        <dbReference type="EMBL" id="KTF07239.1"/>
    </source>
</evidence>
<protein>
    <submittedName>
        <fullName evidence="2">Protein containing Flagellin</fullName>
    </submittedName>
</protein>
<organism evidence="2">
    <name type="scientific">marine sediment metagenome</name>
    <dbReference type="NCBI Taxonomy" id="412755"/>
    <lineage>
        <taxon>unclassified sequences</taxon>
        <taxon>metagenomes</taxon>
        <taxon>ecological metagenomes</taxon>
    </lineage>
</organism>
<feature type="domain" description="Flagellin C-terminal" evidence="1">
    <location>
        <begin position="1"/>
        <end position="41"/>
    </location>
</feature>
<dbReference type="Gene3D" id="6.10.10.10">
    <property type="entry name" value="Flagellar export chaperone, C-terminal domain"/>
    <property type="match status" value="1"/>
</dbReference>
<sequence length="47" mass="4850">ILDTDFAEETAKSTQAQIVEQASISVRAQAKSSDEQVLGLLGSIGGS</sequence>
<dbReference type="EMBL" id="AYSL01000668">
    <property type="protein sequence ID" value="KTF07239.1"/>
    <property type="molecule type" value="Genomic_DNA"/>
</dbReference>
<dbReference type="Pfam" id="PF00700">
    <property type="entry name" value="Flagellin_C"/>
    <property type="match status" value="1"/>
</dbReference>
<dbReference type="InterPro" id="IPR046358">
    <property type="entry name" value="Flagellin_C"/>
</dbReference>
<name>A0A1B6NUU6_9ZZZZ</name>
<keyword evidence="2" id="KW-0282">Flagellum</keyword>
<evidence type="ECO:0000259" key="1">
    <source>
        <dbReference type="Pfam" id="PF00700"/>
    </source>
</evidence>
<keyword evidence="2" id="KW-0969">Cilium</keyword>
<proteinExistence type="predicted"/>
<dbReference type="InterPro" id="IPR042187">
    <property type="entry name" value="Flagellin_C_sub2"/>
</dbReference>
<comment type="caution">
    <text evidence="2">The sequence shown here is derived from an EMBL/GenBank/DDBJ whole genome shotgun (WGS) entry which is preliminary data.</text>
</comment>
<reference evidence="2" key="1">
    <citation type="submission" date="2013-11" db="EMBL/GenBank/DDBJ databases">
        <title>Microbial diversity, functional groups and degradation webs in Northern and Southern Mediterranean and Red Sea marine crude oil polluted sites.</title>
        <authorList>
            <person name="Daffonchio D."/>
            <person name="Mapelli F."/>
            <person name="Ferrer M."/>
            <person name="Richter M."/>
            <person name="Cherif A."/>
            <person name="Malkawi H.I."/>
            <person name="Yakimov M.M."/>
            <person name="Abdel-Fattah Y.R."/>
            <person name="Blaghen M."/>
            <person name="Golyshin P.N."/>
            <person name="Kalogerakis N."/>
            <person name="Boon N."/>
            <person name="Magagnini M."/>
            <person name="Fava F."/>
        </authorList>
    </citation>
    <scope>NUCLEOTIDE SEQUENCE</scope>
</reference>
<keyword evidence="2" id="KW-0966">Cell projection</keyword>
<gene>
    <name evidence="2" type="ORF">MGSAQ_001264</name>
</gene>
<dbReference type="AlphaFoldDB" id="A0A1B6NUU6"/>
<feature type="non-terminal residue" evidence="2">
    <location>
        <position position="1"/>
    </location>
</feature>
<dbReference type="SUPFAM" id="SSF64518">
    <property type="entry name" value="Phase 1 flagellin"/>
    <property type="match status" value="1"/>
</dbReference>
<dbReference type="GO" id="GO:0009288">
    <property type="term" value="C:bacterial-type flagellum"/>
    <property type="evidence" value="ECO:0007669"/>
    <property type="project" value="InterPro"/>
</dbReference>
<accession>A0A1B6NUU6</accession>